<comment type="caution">
    <text evidence="5">The sequence shown here is derived from an EMBL/GenBank/DDBJ whole genome shotgun (WGS) entry which is preliminary data.</text>
</comment>
<evidence type="ECO:0000259" key="4">
    <source>
        <dbReference type="Pfam" id="PF22422"/>
    </source>
</evidence>
<gene>
    <name evidence="5" type="ORF">ENI34_04285</name>
</gene>
<keyword evidence="3" id="KW-0326">Glycosidase</keyword>
<dbReference type="GO" id="GO:0004573">
    <property type="term" value="F:Glc3Man9GlcNAc2 oligosaccharide glucosidase activity"/>
    <property type="evidence" value="ECO:0007669"/>
    <property type="project" value="InterPro"/>
</dbReference>
<proteinExistence type="inferred from homology"/>
<evidence type="ECO:0000313" key="5">
    <source>
        <dbReference type="EMBL" id="HEC78346.1"/>
    </source>
</evidence>
<dbReference type="PANTHER" id="PTHR10412">
    <property type="entry name" value="MANNOSYL-OLIGOSACCHARIDE GLUCOSIDASE"/>
    <property type="match status" value="1"/>
</dbReference>
<feature type="domain" description="Mannosylglycerate hydrolase MGH1-like glycoside hydrolase" evidence="4">
    <location>
        <begin position="38"/>
        <end position="407"/>
    </location>
</feature>
<dbReference type="Gene3D" id="1.50.10.10">
    <property type="match status" value="1"/>
</dbReference>
<dbReference type="Pfam" id="PF22422">
    <property type="entry name" value="MGH1-like_GH"/>
    <property type="match status" value="1"/>
</dbReference>
<accession>A0A9C9EM79</accession>
<dbReference type="InterPro" id="IPR012341">
    <property type="entry name" value="6hp_glycosidase-like_sf"/>
</dbReference>
<evidence type="ECO:0000256" key="1">
    <source>
        <dbReference type="ARBA" id="ARBA00010833"/>
    </source>
</evidence>
<sequence length="413" mass="49771">MERIKERAFTLLLSNKKEGYSRHFKRNYFYFAPDEMHYHQWFWDSCFHIIVMTQFKVELAIREFETLLSCQTDDGFIPHIIFWKWRLMDVFQYFKSWRKEIHPRYRFFTAEIQPPVIGIALKRIYDKTGSIEFLKKYLPRVQKYFDYLKEKRDLDKNSLISVITPMESGMDMAPQFDIPFGNYDNSPAVTKGRIGAVLGEYRKVKWDIQRIFELDLFNFEDVAVNTIYALSLECLAELWSLLDKKEAERVRRHYRQVREKILDKYWDEEHKIFYGRYHKGGKEYRVRIKTISSLFPLCLDIPEEYVDRLIEHMTDKNEFWLDYPIPSVAKDEESFGPLTDTRYIWRGTTWINTNWFIAKGLLRHGRKELYEKLKSKTLELIDKHGFCEYYDPFTGDPGEAMRNFGWSTLAADI</sequence>
<dbReference type="Proteomes" id="UP000885826">
    <property type="component" value="Unassembled WGS sequence"/>
</dbReference>
<reference evidence="5" key="1">
    <citation type="journal article" date="2020" name="mSystems">
        <title>Genome- and Community-Level Interaction Insights into Carbon Utilization and Element Cycling Functions of Hydrothermarchaeota in Hydrothermal Sediment.</title>
        <authorList>
            <person name="Zhou Z."/>
            <person name="Liu Y."/>
            <person name="Xu W."/>
            <person name="Pan J."/>
            <person name="Luo Z.H."/>
            <person name="Li M."/>
        </authorList>
    </citation>
    <scope>NUCLEOTIDE SEQUENCE</scope>
    <source>
        <strain evidence="5">HyVt-388</strain>
    </source>
</reference>
<dbReference type="GO" id="GO:0009311">
    <property type="term" value="P:oligosaccharide metabolic process"/>
    <property type="evidence" value="ECO:0007669"/>
    <property type="project" value="InterPro"/>
</dbReference>
<dbReference type="SUPFAM" id="SSF48208">
    <property type="entry name" value="Six-hairpin glycosidases"/>
    <property type="match status" value="1"/>
</dbReference>
<evidence type="ECO:0000256" key="3">
    <source>
        <dbReference type="ARBA" id="ARBA00023295"/>
    </source>
</evidence>
<dbReference type="GO" id="GO:0006487">
    <property type="term" value="P:protein N-linked glycosylation"/>
    <property type="evidence" value="ECO:0007669"/>
    <property type="project" value="TreeGrafter"/>
</dbReference>
<dbReference type="InterPro" id="IPR004888">
    <property type="entry name" value="Glycoside_hydrolase_63"/>
</dbReference>
<name>A0A9C9EM79_UNCW3</name>
<keyword evidence="2" id="KW-0378">Hydrolase</keyword>
<dbReference type="PANTHER" id="PTHR10412:SF11">
    <property type="entry name" value="MANNOSYL-OLIGOSACCHARIDE GLUCOSIDASE"/>
    <property type="match status" value="1"/>
</dbReference>
<protein>
    <recommendedName>
        <fullName evidence="4">Mannosylglycerate hydrolase MGH1-like glycoside hydrolase domain-containing protein</fullName>
    </recommendedName>
</protein>
<dbReference type="AlphaFoldDB" id="A0A9C9EM79"/>
<evidence type="ECO:0000313" key="6">
    <source>
        <dbReference type="Proteomes" id="UP000885826"/>
    </source>
</evidence>
<dbReference type="InterPro" id="IPR008928">
    <property type="entry name" value="6-hairpin_glycosidase_sf"/>
</dbReference>
<dbReference type="EMBL" id="DRIG01000045">
    <property type="protein sequence ID" value="HEC78346.1"/>
    <property type="molecule type" value="Genomic_DNA"/>
</dbReference>
<comment type="similarity">
    <text evidence="1">Belongs to the glycosyl hydrolase 63 family.</text>
</comment>
<evidence type="ECO:0000256" key="2">
    <source>
        <dbReference type="ARBA" id="ARBA00022801"/>
    </source>
</evidence>
<dbReference type="InterPro" id="IPR054491">
    <property type="entry name" value="MGH1-like_GH"/>
</dbReference>
<organism evidence="5 6">
    <name type="scientific">candidate division WOR-3 bacterium</name>
    <dbReference type="NCBI Taxonomy" id="2052148"/>
    <lineage>
        <taxon>Bacteria</taxon>
        <taxon>Bacteria division WOR-3</taxon>
    </lineage>
</organism>